<dbReference type="EMBL" id="APAU02000019">
    <property type="protein sequence ID" value="EUB61477.1"/>
    <property type="molecule type" value="Genomic_DNA"/>
</dbReference>
<gene>
    <name evidence="1" type="ORF">EGR_03541</name>
</gene>
<organism evidence="1 2">
    <name type="scientific">Echinococcus granulosus</name>
    <name type="common">Hydatid tapeworm</name>
    <dbReference type="NCBI Taxonomy" id="6210"/>
    <lineage>
        <taxon>Eukaryota</taxon>
        <taxon>Metazoa</taxon>
        <taxon>Spiralia</taxon>
        <taxon>Lophotrochozoa</taxon>
        <taxon>Platyhelminthes</taxon>
        <taxon>Cestoda</taxon>
        <taxon>Eucestoda</taxon>
        <taxon>Cyclophyllidea</taxon>
        <taxon>Taeniidae</taxon>
        <taxon>Echinococcus</taxon>
        <taxon>Echinococcus granulosus group</taxon>
    </lineage>
</organism>
<dbReference type="Proteomes" id="UP000019149">
    <property type="component" value="Unassembled WGS sequence"/>
</dbReference>
<dbReference type="GeneID" id="36339256"/>
<comment type="caution">
    <text evidence="1">The sequence shown here is derived from an EMBL/GenBank/DDBJ whole genome shotgun (WGS) entry which is preliminary data.</text>
</comment>
<name>W6UT14_ECHGR</name>
<reference evidence="1 2" key="1">
    <citation type="journal article" date="2013" name="Nat. Genet.">
        <title>The genome of the hydatid tapeworm Echinococcus granulosus.</title>
        <authorList>
            <person name="Zheng H."/>
            <person name="Zhang W."/>
            <person name="Zhang L."/>
            <person name="Zhang Z."/>
            <person name="Li J."/>
            <person name="Lu G."/>
            <person name="Zhu Y."/>
            <person name="Wang Y."/>
            <person name="Huang Y."/>
            <person name="Liu J."/>
            <person name="Kang H."/>
            <person name="Chen J."/>
            <person name="Wang L."/>
            <person name="Chen A."/>
            <person name="Yu S."/>
            <person name="Gao Z."/>
            <person name="Jin L."/>
            <person name="Gu W."/>
            <person name="Wang Z."/>
            <person name="Zhao L."/>
            <person name="Shi B."/>
            <person name="Wen H."/>
            <person name="Lin R."/>
            <person name="Jones M.K."/>
            <person name="Brejova B."/>
            <person name="Vinar T."/>
            <person name="Zhao G."/>
            <person name="McManus D.P."/>
            <person name="Chen Z."/>
            <person name="Zhou Y."/>
            <person name="Wang S."/>
        </authorList>
    </citation>
    <scope>NUCLEOTIDE SEQUENCE [LARGE SCALE GENOMIC DNA]</scope>
</reference>
<dbReference type="RefSeq" id="XP_024352673.1">
    <property type="nucleotide sequence ID" value="XM_024492790.1"/>
</dbReference>
<evidence type="ECO:0000313" key="2">
    <source>
        <dbReference type="Proteomes" id="UP000019149"/>
    </source>
</evidence>
<evidence type="ECO:0000313" key="1">
    <source>
        <dbReference type="EMBL" id="EUB61477.1"/>
    </source>
</evidence>
<protein>
    <submittedName>
        <fullName evidence="1">Uncharacterized protein</fullName>
    </submittedName>
</protein>
<sequence length="135" mass="15726">MYCQSLNIKLFFASHSHNLENSQNKCKFGVGSYYRYIWVINGLKPYPTNQRCIYINSLKKLYMHRNSYIAPKFKKAKYDATFLRPSLRFLISHIMIAPAAYNNVGSVGANNTKGLFKRLFNVSLFDHNTHHIKLT</sequence>
<dbReference type="CTD" id="36339256"/>
<dbReference type="AlphaFoldDB" id="W6UT14"/>
<accession>W6UT14</accession>
<keyword evidence="2" id="KW-1185">Reference proteome</keyword>
<dbReference type="KEGG" id="egl:EGR_03541"/>
<proteinExistence type="predicted"/>